<feature type="transmembrane region" description="Helical" evidence="1">
    <location>
        <begin position="89"/>
        <end position="110"/>
    </location>
</feature>
<keyword evidence="1" id="KW-0812">Transmembrane</keyword>
<organism evidence="2 3">
    <name type="scientific">Stenotrophomonas maltophilia</name>
    <name type="common">Pseudomonas maltophilia</name>
    <name type="synonym">Xanthomonas maltophilia</name>
    <dbReference type="NCBI Taxonomy" id="40324"/>
    <lineage>
        <taxon>Bacteria</taxon>
        <taxon>Pseudomonadati</taxon>
        <taxon>Pseudomonadota</taxon>
        <taxon>Gammaproteobacteria</taxon>
        <taxon>Lysobacterales</taxon>
        <taxon>Lysobacteraceae</taxon>
        <taxon>Stenotrophomonas</taxon>
        <taxon>Stenotrophomonas maltophilia group</taxon>
    </lineage>
</organism>
<comment type="caution">
    <text evidence="2">The sequence shown here is derived from an EMBL/GenBank/DDBJ whole genome shotgun (WGS) entry which is preliminary data.</text>
</comment>
<accession>A0A2J0T5D2</accession>
<feature type="transmembrane region" description="Helical" evidence="1">
    <location>
        <begin position="40"/>
        <end position="63"/>
    </location>
</feature>
<evidence type="ECO:0000313" key="2">
    <source>
        <dbReference type="EMBL" id="MBA0311301.1"/>
    </source>
</evidence>
<reference evidence="2" key="1">
    <citation type="submission" date="2018-09" db="EMBL/GenBank/DDBJ databases">
        <authorList>
            <person name="Groschel M."/>
            <person name="Kohl T."/>
            <person name="Conchillo-Sole O."/>
            <person name="Mamat U."/>
            <person name="Yero D."/>
            <person name="Niemann S."/>
            <person name="Daura X."/>
            <person name="Gibert I."/>
        </authorList>
    </citation>
    <scope>NUCLEOTIDE SEQUENCE</scope>
    <source>
        <strain evidence="2">OG156</strain>
    </source>
</reference>
<evidence type="ECO:0000256" key="1">
    <source>
        <dbReference type="SAM" id="Phobius"/>
    </source>
</evidence>
<evidence type="ECO:0000313" key="3">
    <source>
        <dbReference type="Proteomes" id="UP000822271"/>
    </source>
</evidence>
<keyword evidence="1" id="KW-0472">Membrane</keyword>
<gene>
    <name evidence="2" type="ORF">D7Y33_09825</name>
</gene>
<protein>
    <recommendedName>
        <fullName evidence="4">Transmembrane protein</fullName>
    </recommendedName>
</protein>
<evidence type="ECO:0008006" key="4">
    <source>
        <dbReference type="Google" id="ProtNLM"/>
    </source>
</evidence>
<keyword evidence="1" id="KW-1133">Transmembrane helix</keyword>
<name>A0A2J0T5D2_STEMA</name>
<sequence length="191" mass="20506">MTTELASRSTEADSLKKIRTLYETAQERLNAAITALNERALLNLLIGSVVTVAAAFTLIYIVVSDPLREVILVTGAARTLSWTSLAAHYVPRLSIVIFLEVFAFFFLRLYRNTLAEVRLYQIDLTRVSTQAVAVELVFTSGEGAQRAATAAALINAQWSGAGATDSTGQGIDPKLVGELASIAAKMANKTA</sequence>
<proteinExistence type="predicted"/>
<dbReference type="EMBL" id="RAUE01000015">
    <property type="protein sequence ID" value="MBA0311301.1"/>
    <property type="molecule type" value="Genomic_DNA"/>
</dbReference>
<reference evidence="2" key="2">
    <citation type="journal article" date="2020" name="Front. Microbiol.">
        <title>Genetic Variants of the DSF Quorum Sensing System in Stenotrophomonas maltophilia Influence Virulence and Resistance Phenotypes Among Genotypically Diverse Clinical Isolates.</title>
        <authorList>
            <person name="Yero D."/>
            <person name="Huedo P."/>
            <person name="Conchillo-Sole O."/>
            <person name="Martinez-Servat S."/>
            <person name="Mamat U."/>
            <person name="Coves X."/>
            <person name="Llanas F."/>
            <person name="Roca I."/>
            <person name="Vila J."/>
            <person name="Schaible U.E."/>
            <person name="Daura X."/>
            <person name="Gibert I."/>
        </authorList>
    </citation>
    <scope>NUCLEOTIDE SEQUENCE</scope>
    <source>
        <strain evidence="2">OG156</strain>
    </source>
</reference>
<dbReference type="AlphaFoldDB" id="A0A2J0T5D2"/>
<dbReference type="Proteomes" id="UP000822271">
    <property type="component" value="Unassembled WGS sequence"/>
</dbReference>